<dbReference type="PROSITE" id="PS50928">
    <property type="entry name" value="ABC_TM1"/>
    <property type="match status" value="1"/>
</dbReference>
<keyword evidence="2 5" id="KW-0812">Transmembrane</keyword>
<keyword evidence="5" id="KW-0813">Transport</keyword>
<feature type="transmembrane region" description="Helical" evidence="5">
    <location>
        <begin position="227"/>
        <end position="246"/>
    </location>
</feature>
<feature type="domain" description="ABC transmembrane type-1" evidence="6">
    <location>
        <begin position="74"/>
        <end position="279"/>
    </location>
</feature>
<feature type="transmembrane region" description="Helical" evidence="5">
    <location>
        <begin position="78"/>
        <end position="99"/>
    </location>
</feature>
<feature type="transmembrane region" description="Helical" evidence="5">
    <location>
        <begin position="111"/>
        <end position="135"/>
    </location>
</feature>
<dbReference type="Proteomes" id="UP000608850">
    <property type="component" value="Unassembled WGS sequence"/>
</dbReference>
<dbReference type="RefSeq" id="WP_188878917.1">
    <property type="nucleotide sequence ID" value="NZ_BMOQ01000005.1"/>
</dbReference>
<keyword evidence="8" id="KW-1185">Reference proteome</keyword>
<dbReference type="CDD" id="cd06261">
    <property type="entry name" value="TM_PBP2"/>
    <property type="match status" value="1"/>
</dbReference>
<organism evidence="7 8">
    <name type="scientific">Halarchaeum nitratireducens</name>
    <dbReference type="NCBI Taxonomy" id="489913"/>
    <lineage>
        <taxon>Archaea</taxon>
        <taxon>Methanobacteriati</taxon>
        <taxon>Methanobacteriota</taxon>
        <taxon>Stenosarchaea group</taxon>
        <taxon>Halobacteria</taxon>
        <taxon>Halobacteriales</taxon>
        <taxon>Halobacteriaceae</taxon>
    </lineage>
</organism>
<comment type="similarity">
    <text evidence="5">Belongs to the binding-protein-dependent transport system permease family.</text>
</comment>
<reference evidence="7 8" key="1">
    <citation type="journal article" date="2019" name="Int. J. Syst. Evol. Microbiol.">
        <title>The Global Catalogue of Microorganisms (GCM) 10K type strain sequencing project: providing services to taxonomists for standard genome sequencing and annotation.</title>
        <authorList>
            <consortium name="The Broad Institute Genomics Platform"/>
            <consortium name="The Broad Institute Genome Sequencing Center for Infectious Disease"/>
            <person name="Wu L."/>
            <person name="Ma J."/>
        </authorList>
    </citation>
    <scope>NUCLEOTIDE SEQUENCE [LARGE SCALE GENOMIC DNA]</scope>
    <source>
        <strain evidence="7 8">JCM 16331</strain>
    </source>
</reference>
<proteinExistence type="inferred from homology"/>
<evidence type="ECO:0000313" key="7">
    <source>
        <dbReference type="EMBL" id="GGN19994.1"/>
    </source>
</evidence>
<dbReference type="SUPFAM" id="SSF161098">
    <property type="entry name" value="MetI-like"/>
    <property type="match status" value="1"/>
</dbReference>
<dbReference type="PANTHER" id="PTHR43879:SF1">
    <property type="entry name" value="GLUCOSE IMPORT SYSTEM PERMEASE PROTEIN GLCU"/>
    <property type="match status" value="1"/>
</dbReference>
<evidence type="ECO:0000256" key="2">
    <source>
        <dbReference type="ARBA" id="ARBA00022692"/>
    </source>
</evidence>
<feature type="transmembrane region" description="Helical" evidence="5">
    <location>
        <begin position="12"/>
        <end position="30"/>
    </location>
</feature>
<dbReference type="PANTHER" id="PTHR43879">
    <property type="entry name" value="ABC TRANSPORTER PERMEASE PROTEIN"/>
    <property type="match status" value="1"/>
</dbReference>
<dbReference type="EMBL" id="BMOQ01000005">
    <property type="protein sequence ID" value="GGN19994.1"/>
    <property type="molecule type" value="Genomic_DNA"/>
</dbReference>
<dbReference type="GO" id="GO:0055085">
    <property type="term" value="P:transmembrane transport"/>
    <property type="evidence" value="ECO:0007669"/>
    <property type="project" value="InterPro"/>
</dbReference>
<dbReference type="AlphaFoldDB" id="A0A830GDP2"/>
<evidence type="ECO:0000256" key="4">
    <source>
        <dbReference type="ARBA" id="ARBA00023136"/>
    </source>
</evidence>
<evidence type="ECO:0000259" key="6">
    <source>
        <dbReference type="PROSITE" id="PS50928"/>
    </source>
</evidence>
<feature type="transmembrane region" description="Helical" evidence="5">
    <location>
        <begin position="199"/>
        <end position="221"/>
    </location>
</feature>
<evidence type="ECO:0000256" key="1">
    <source>
        <dbReference type="ARBA" id="ARBA00004141"/>
    </source>
</evidence>
<evidence type="ECO:0000256" key="5">
    <source>
        <dbReference type="RuleBase" id="RU363032"/>
    </source>
</evidence>
<dbReference type="InterPro" id="IPR000515">
    <property type="entry name" value="MetI-like"/>
</dbReference>
<dbReference type="Pfam" id="PF00528">
    <property type="entry name" value="BPD_transp_1"/>
    <property type="match status" value="1"/>
</dbReference>
<dbReference type="Gene3D" id="1.10.3720.10">
    <property type="entry name" value="MetI-like"/>
    <property type="match status" value="1"/>
</dbReference>
<sequence>MTDTNTSSGRSWRSTALYAVLVLLVVFYLLPLWTGLMTSIKADVLATAPFLPPAPAGFTNIHWTRAINALAGGLVNSLILAIPATILSALLGSMAAYGLTTLDWRHQVPILMLFIAGIFIPYQAVLIPLSKFWASVVPVSDLVGYVGLAGWVGDLIGLILSHVAYGIPICTLLFRTYYKDFNGEMIEAARIDGATTHTIYRRIILPLSVPMFAVTLIYQFTQVWNDLLFALVLVGPGAGAPVTVPLSQLGASLSEVGFGIRMAGAFVAALPTIIVYVLFGDQFAEGVST</sequence>
<feature type="transmembrane region" description="Helical" evidence="5">
    <location>
        <begin position="258"/>
        <end position="279"/>
    </location>
</feature>
<dbReference type="OrthoDB" id="97781at2157"/>
<evidence type="ECO:0000313" key="8">
    <source>
        <dbReference type="Proteomes" id="UP000608850"/>
    </source>
</evidence>
<protein>
    <submittedName>
        <fullName evidence="7">Sugar ABC transporter permease</fullName>
    </submittedName>
</protein>
<evidence type="ECO:0000256" key="3">
    <source>
        <dbReference type="ARBA" id="ARBA00022989"/>
    </source>
</evidence>
<gene>
    <name evidence="7" type="ORF">GCM10009021_21340</name>
</gene>
<accession>A0A830GDP2</accession>
<keyword evidence="4 5" id="KW-0472">Membrane</keyword>
<feature type="transmembrane region" description="Helical" evidence="5">
    <location>
        <begin position="155"/>
        <end position="178"/>
    </location>
</feature>
<keyword evidence="3 5" id="KW-1133">Transmembrane helix</keyword>
<comment type="caution">
    <text evidence="7">The sequence shown here is derived from an EMBL/GenBank/DDBJ whole genome shotgun (WGS) entry which is preliminary data.</text>
</comment>
<name>A0A830GDP2_9EURY</name>
<dbReference type="GO" id="GO:0005886">
    <property type="term" value="C:plasma membrane"/>
    <property type="evidence" value="ECO:0007669"/>
    <property type="project" value="UniProtKB-SubCell"/>
</dbReference>
<comment type="subcellular location">
    <subcellularLocation>
        <location evidence="5">Cell membrane</location>
        <topology evidence="5">Multi-pass membrane protein</topology>
    </subcellularLocation>
    <subcellularLocation>
        <location evidence="1">Membrane</location>
        <topology evidence="1">Multi-pass membrane protein</topology>
    </subcellularLocation>
</comment>
<dbReference type="InterPro" id="IPR035906">
    <property type="entry name" value="MetI-like_sf"/>
</dbReference>